<name>A0A8F8KQU1_9VIRU</name>
<sequence>MAYRVNKISCNAGTDTTQALTPLLVIYRSTGEAVAAAGSSNTIPTGYSFTVKAGMMDTNYSSGIEFIIKGYTLNGASGTKKVTFSFDNYTDTGVTLSNTLTANWELKISLRRMSGAKSADIHAICTHGTTVASTGNSAVALTNGFDADCTFAVRVSSANVNELYIRSAYAYIY</sequence>
<reference evidence="1" key="1">
    <citation type="submission" date="2021-06" db="EMBL/GenBank/DDBJ databases">
        <authorList>
            <person name="Rolland C."/>
        </authorList>
    </citation>
    <scope>NUCLEOTIDE SEQUENCE</scope>
    <source>
        <strain evidence="1">347.936635</strain>
    </source>
</reference>
<accession>A0A8F8KQU1</accession>
<organism evidence="1">
    <name type="scientific">Clandestinovirus</name>
    <dbReference type="NCBI Taxonomy" id="2831644"/>
    <lineage>
        <taxon>Viruses</taxon>
    </lineage>
</organism>
<gene>
    <name evidence="1" type="ORF">KOM_12_62</name>
</gene>
<dbReference type="EMBL" id="MZ420154">
    <property type="protein sequence ID" value="QYA18332.1"/>
    <property type="molecule type" value="Genomic_DNA"/>
</dbReference>
<proteinExistence type="predicted"/>
<protein>
    <submittedName>
        <fullName evidence="1">Uncharacterized protein</fullName>
    </submittedName>
</protein>
<evidence type="ECO:0000313" key="1">
    <source>
        <dbReference type="EMBL" id="QYA18332.1"/>
    </source>
</evidence>